<sequence length="123" mass="13134">MQRCLPVLRSTQLTNTVSTRPYVFNHISGLWTADKMNLVAVPSELIGQNQAAHNVAAADVKRSVGADHNVQDRIFSINANKPSAVSQSSGVSISCTSILGSIIAILCSENIARPSQKASYVPQ</sequence>
<dbReference type="AlphaFoldDB" id="A0AAU9QAZ3"/>
<evidence type="ECO:0000313" key="1">
    <source>
        <dbReference type="EMBL" id="CAH1535370.1"/>
    </source>
</evidence>
<reference evidence="1" key="1">
    <citation type="submission" date="2022-01" db="EMBL/GenBank/DDBJ databases">
        <authorList>
            <person name="Lagorce A."/>
        </authorList>
    </citation>
    <scope>NUCLEOTIDE SEQUENCE</scope>
    <source>
        <strain evidence="1">Th15_F1_D04</strain>
    </source>
</reference>
<dbReference type="Proteomes" id="UP001295420">
    <property type="component" value="Unassembled WGS sequence"/>
</dbReference>
<organism evidence="1 2">
    <name type="scientific">Vibrio owensii</name>
    <dbReference type="NCBI Taxonomy" id="696485"/>
    <lineage>
        <taxon>Bacteria</taxon>
        <taxon>Pseudomonadati</taxon>
        <taxon>Pseudomonadota</taxon>
        <taxon>Gammaproteobacteria</taxon>
        <taxon>Vibrionales</taxon>
        <taxon>Vibrionaceae</taxon>
        <taxon>Vibrio</taxon>
    </lineage>
</organism>
<proteinExistence type="predicted"/>
<comment type="caution">
    <text evidence="1">The sequence shown here is derived from an EMBL/GenBank/DDBJ whole genome shotgun (WGS) entry which is preliminary data.</text>
</comment>
<accession>A0AAU9QAZ3</accession>
<protein>
    <submittedName>
        <fullName evidence="1">Uncharacterized protein</fullName>
    </submittedName>
</protein>
<evidence type="ECO:0000313" key="2">
    <source>
        <dbReference type="Proteomes" id="UP001295420"/>
    </source>
</evidence>
<dbReference type="EMBL" id="CAKMTQ010000034">
    <property type="protein sequence ID" value="CAH1535370.1"/>
    <property type="molecule type" value="Genomic_DNA"/>
</dbReference>
<gene>
    <name evidence="1" type="ORF">THF1D04_40166</name>
</gene>
<name>A0AAU9QAZ3_9VIBR</name>